<evidence type="ECO:0000256" key="6">
    <source>
        <dbReference type="ARBA" id="ARBA00023049"/>
    </source>
</evidence>
<comment type="caution">
    <text evidence="9">The sequence shown here is derived from an EMBL/GenBank/DDBJ whole genome shotgun (WGS) entry which is preliminary data.</text>
</comment>
<dbReference type="EMBL" id="JACRSR010000004">
    <property type="protein sequence ID" value="MBC8532104.1"/>
    <property type="molecule type" value="Genomic_DNA"/>
</dbReference>
<gene>
    <name evidence="9" type="primary">radC</name>
    <name evidence="9" type="ORF">H8696_09615</name>
</gene>
<dbReference type="PANTHER" id="PTHR30471:SF3">
    <property type="entry name" value="UPF0758 PROTEIN YEES-RELATED"/>
    <property type="match status" value="1"/>
</dbReference>
<dbReference type="InterPro" id="IPR025657">
    <property type="entry name" value="RadC_JAB"/>
</dbReference>
<proteinExistence type="inferred from homology"/>
<evidence type="ECO:0000256" key="7">
    <source>
        <dbReference type="RuleBase" id="RU003797"/>
    </source>
</evidence>
<dbReference type="Pfam" id="PF04002">
    <property type="entry name" value="RadC"/>
    <property type="match status" value="1"/>
</dbReference>
<keyword evidence="6" id="KW-0482">Metalloprotease</keyword>
<dbReference type="NCBIfam" id="TIGR00608">
    <property type="entry name" value="radc"/>
    <property type="match status" value="1"/>
</dbReference>
<name>A0A926D653_9FIRM</name>
<evidence type="ECO:0000256" key="2">
    <source>
        <dbReference type="ARBA" id="ARBA00022670"/>
    </source>
</evidence>
<dbReference type="InterPro" id="IPR037518">
    <property type="entry name" value="MPN"/>
</dbReference>
<keyword evidence="4" id="KW-0378">Hydrolase</keyword>
<evidence type="ECO:0000313" key="9">
    <source>
        <dbReference type="EMBL" id="MBC8532104.1"/>
    </source>
</evidence>
<dbReference type="NCBIfam" id="NF000642">
    <property type="entry name" value="PRK00024.1"/>
    <property type="match status" value="1"/>
</dbReference>
<evidence type="ECO:0000259" key="8">
    <source>
        <dbReference type="PROSITE" id="PS50249"/>
    </source>
</evidence>
<evidence type="ECO:0000256" key="4">
    <source>
        <dbReference type="ARBA" id="ARBA00022801"/>
    </source>
</evidence>
<organism evidence="9 10">
    <name type="scientific">Gehongia tenuis</name>
    <dbReference type="NCBI Taxonomy" id="2763655"/>
    <lineage>
        <taxon>Bacteria</taxon>
        <taxon>Bacillati</taxon>
        <taxon>Bacillota</taxon>
        <taxon>Clostridia</taxon>
        <taxon>Christensenellales</taxon>
        <taxon>Christensenellaceae</taxon>
        <taxon>Gehongia</taxon>
    </lineage>
</organism>
<keyword evidence="3" id="KW-0479">Metal-binding</keyword>
<evidence type="ECO:0000256" key="1">
    <source>
        <dbReference type="ARBA" id="ARBA00010243"/>
    </source>
</evidence>
<protein>
    <submittedName>
        <fullName evidence="9">DNA repair protein RadC</fullName>
    </submittedName>
</protein>
<keyword evidence="5" id="KW-0862">Zinc</keyword>
<dbReference type="AlphaFoldDB" id="A0A926D653"/>
<dbReference type="Gene3D" id="3.40.140.10">
    <property type="entry name" value="Cytidine Deaminase, domain 2"/>
    <property type="match status" value="1"/>
</dbReference>
<evidence type="ECO:0000313" key="10">
    <source>
        <dbReference type="Proteomes" id="UP000623172"/>
    </source>
</evidence>
<reference evidence="9" key="1">
    <citation type="submission" date="2020-08" db="EMBL/GenBank/DDBJ databases">
        <title>Genome public.</title>
        <authorList>
            <person name="Liu C."/>
            <person name="Sun Q."/>
        </authorList>
    </citation>
    <scope>NUCLEOTIDE SEQUENCE</scope>
    <source>
        <strain evidence="9">NSJ-53</strain>
    </source>
</reference>
<evidence type="ECO:0000256" key="5">
    <source>
        <dbReference type="ARBA" id="ARBA00022833"/>
    </source>
</evidence>
<dbReference type="GO" id="GO:0008237">
    <property type="term" value="F:metallopeptidase activity"/>
    <property type="evidence" value="ECO:0007669"/>
    <property type="project" value="UniProtKB-KW"/>
</dbReference>
<dbReference type="PANTHER" id="PTHR30471">
    <property type="entry name" value="DNA REPAIR PROTEIN RADC"/>
    <property type="match status" value="1"/>
</dbReference>
<sequence length="241" mass="27331">MDEANHHRGHRQRVKDRYLREGLDHFKDHELLEFLLFYCVPQKDTKGMAYKLLDTFGSLHGVLEAPPEILMEKGGLTQNMAIFLSALPAMGRRYMESRWGDRPRLDSYHKAGQFAVTLMMGRPYEVFYVVCLDAQNRLIHADLIHKGTVDQSPVYPRTVVEAALSHHAVSVILAHNHPGGTLNPSVADVHVTDVIRRALKPISINVLDHIVVAGDQFFSFAKEHLLEDNIVSEPVPEYYKG</sequence>
<accession>A0A926D653</accession>
<dbReference type="PROSITE" id="PS50249">
    <property type="entry name" value="MPN"/>
    <property type="match status" value="1"/>
</dbReference>
<keyword evidence="2" id="KW-0645">Protease</keyword>
<feature type="domain" description="MPN" evidence="8">
    <location>
        <begin position="104"/>
        <end position="226"/>
    </location>
</feature>
<dbReference type="CDD" id="cd08071">
    <property type="entry name" value="MPN_DUF2466"/>
    <property type="match status" value="1"/>
</dbReference>
<keyword evidence="10" id="KW-1185">Reference proteome</keyword>
<dbReference type="GO" id="GO:0006508">
    <property type="term" value="P:proteolysis"/>
    <property type="evidence" value="ECO:0007669"/>
    <property type="project" value="UniProtKB-KW"/>
</dbReference>
<dbReference type="InterPro" id="IPR001405">
    <property type="entry name" value="UPF0758"/>
</dbReference>
<evidence type="ECO:0000256" key="3">
    <source>
        <dbReference type="ARBA" id="ARBA00022723"/>
    </source>
</evidence>
<dbReference type="GO" id="GO:0046872">
    <property type="term" value="F:metal ion binding"/>
    <property type="evidence" value="ECO:0007669"/>
    <property type="project" value="UniProtKB-KW"/>
</dbReference>
<dbReference type="RefSeq" id="WP_249317200.1">
    <property type="nucleotide sequence ID" value="NZ_JACRSR010000004.1"/>
</dbReference>
<dbReference type="Proteomes" id="UP000623172">
    <property type="component" value="Unassembled WGS sequence"/>
</dbReference>
<comment type="similarity">
    <text evidence="1 7">Belongs to the UPF0758 family.</text>
</comment>